<feature type="compositionally biased region" description="Low complexity" evidence="12">
    <location>
        <begin position="218"/>
        <end position="228"/>
    </location>
</feature>
<dbReference type="GO" id="GO:0050660">
    <property type="term" value="F:flavin adenine dinucleotide binding"/>
    <property type="evidence" value="ECO:0007669"/>
    <property type="project" value="InterPro"/>
</dbReference>
<dbReference type="InterPro" id="IPR001005">
    <property type="entry name" value="SANT/Myb"/>
</dbReference>
<dbReference type="EMBL" id="CM017323">
    <property type="protein sequence ID" value="KAE8023248.1"/>
    <property type="molecule type" value="Genomic_DNA"/>
</dbReference>
<dbReference type="FunFam" id="1.10.10.60:FF:000002">
    <property type="entry name" value="Myb family transcription factor"/>
    <property type="match status" value="1"/>
</dbReference>
<gene>
    <name evidence="14" type="ORF">FH972_008970</name>
</gene>
<keyword evidence="8" id="KW-0175">Coiled coil</keyword>
<evidence type="ECO:0000256" key="8">
    <source>
        <dbReference type="ARBA" id="ARBA00023054"/>
    </source>
</evidence>
<organism evidence="14 15">
    <name type="scientific">Carpinus fangiana</name>
    <dbReference type="NCBI Taxonomy" id="176857"/>
    <lineage>
        <taxon>Eukaryota</taxon>
        <taxon>Viridiplantae</taxon>
        <taxon>Streptophyta</taxon>
        <taxon>Embryophyta</taxon>
        <taxon>Tracheophyta</taxon>
        <taxon>Spermatophyta</taxon>
        <taxon>Magnoliopsida</taxon>
        <taxon>eudicotyledons</taxon>
        <taxon>Gunneridae</taxon>
        <taxon>Pentapetalae</taxon>
        <taxon>rosids</taxon>
        <taxon>fabids</taxon>
        <taxon>Fagales</taxon>
        <taxon>Betulaceae</taxon>
        <taxon>Carpinus</taxon>
    </lineage>
</organism>
<dbReference type="InterPro" id="IPR017930">
    <property type="entry name" value="Myb_dom"/>
</dbReference>
<sequence length="852" mass="93368">MQNQKMNLVLSTDAKPRLKWTPELHQRFVEAVTQLGGADKATPKSLMRVMGIPGLTLYHLKSHLQKYRLGKSQQSESCTDNKQEDYREIQTTDGHNFSREISDASHNKINDSQIAQALQLQMDVQRKLHEQIEVQRHLQLRIEAQGKYLQSVLKKAQDTLAGYSSSSLGVELAKAELSQLVSMVNSGCPSSSISELTETGGLSIKDVERRQMRGTICSMESSLTSSESSGRKEEKRPMKESGDPQKSNATIELSLMDMHPGEKPRSIDVSKQASGSKRSGSAISVGICIEQTVAKRPSTYRDKSNNQLRKSGLLETLDLNSHYQLDIDAGPKAIDLNCKASSSPPQGKSLPYMTSDAEEVAGKSFDYIVVGGGTTGCALAATLSESFTVLLVERGGSPYGNPLVLDKKYYGFSLIQTDNYTSVAQSFISKDGVMNSRGRVLGGSSAINFGFYSRASKRFINKVGLDKELVTEAYEWVESRIVSKPELTLWQTVAEFGLLEAGILPYNGFSFEHIEGTKVGATLFDEFGIRHTSADLLEAGNPENITVLLNATVKNVIFCNENRNKSRAHGIRFIKSSGCPDQTHEAYLNQPDESSSWGDVILSAGALGSPQILLLSGIGPQQQLRNFNIPVELDLEGVGQGMKDNPGIALLVDNKPQNRLPDTPQVVGIADDFKIIVEAGIIPVSLNATIMTVAAKVAFPASEGKLELNSSDPRENPSVQFNYLAKEKDLEECVKLSQLLERVARSQSIAMFVGMQHKKNNLMSSEDELKKSCKKNVRTFYHYHGGCTVGSVVDKDYKVYGVEGLRVVDGSTFLESPGTNPMATLLMLGRYQGIKILREREDACAVGIQQNP</sequence>
<evidence type="ECO:0000256" key="7">
    <source>
        <dbReference type="ARBA" id="ARBA00023015"/>
    </source>
</evidence>
<dbReference type="InterPro" id="IPR036188">
    <property type="entry name" value="FAD/NAD-bd_sf"/>
</dbReference>
<evidence type="ECO:0000313" key="15">
    <source>
        <dbReference type="Proteomes" id="UP000327013"/>
    </source>
</evidence>
<evidence type="ECO:0000256" key="1">
    <source>
        <dbReference type="ARBA" id="ARBA00001974"/>
    </source>
</evidence>
<comment type="subcellular location">
    <subcellularLocation>
        <location evidence="2">Nucleus</location>
    </subcellularLocation>
</comment>
<evidence type="ECO:0000313" key="14">
    <source>
        <dbReference type="EMBL" id="KAE8023248.1"/>
    </source>
</evidence>
<feature type="compositionally biased region" description="Basic and acidic residues" evidence="12">
    <location>
        <begin position="229"/>
        <end position="243"/>
    </location>
</feature>
<keyword evidence="15" id="KW-1185">Reference proteome</keyword>
<dbReference type="Proteomes" id="UP000327013">
    <property type="component" value="Chromosome 3"/>
</dbReference>
<keyword evidence="6 11" id="KW-0274">FAD</keyword>
<accession>A0A5N6R189</accession>
<dbReference type="InterPro" id="IPR009057">
    <property type="entry name" value="Homeodomain-like_sf"/>
</dbReference>
<feature type="region of interest" description="Disordered" evidence="12">
    <location>
        <begin position="215"/>
        <end position="249"/>
    </location>
</feature>
<keyword evidence="10" id="KW-0539">Nucleus</keyword>
<dbReference type="InterPro" id="IPR025756">
    <property type="entry name" value="Myb_CC_LHEQLE"/>
</dbReference>
<dbReference type="SUPFAM" id="SSF46689">
    <property type="entry name" value="Homeodomain-like"/>
    <property type="match status" value="1"/>
</dbReference>
<evidence type="ECO:0000256" key="2">
    <source>
        <dbReference type="ARBA" id="ARBA00004123"/>
    </source>
</evidence>
<feature type="region of interest" description="Disordered" evidence="12">
    <location>
        <begin position="259"/>
        <end position="278"/>
    </location>
</feature>
<dbReference type="GO" id="GO:0003677">
    <property type="term" value="F:DNA binding"/>
    <property type="evidence" value="ECO:0007669"/>
    <property type="project" value="InterPro"/>
</dbReference>
<dbReference type="PANTHER" id="PTHR45968">
    <property type="entry name" value="OSJNBA0019K04.7 PROTEIN"/>
    <property type="match status" value="1"/>
</dbReference>
<dbReference type="GO" id="GO:0005634">
    <property type="term" value="C:nucleus"/>
    <property type="evidence" value="ECO:0007669"/>
    <property type="project" value="UniProtKB-SubCell"/>
</dbReference>
<evidence type="ECO:0000256" key="9">
    <source>
        <dbReference type="ARBA" id="ARBA00023163"/>
    </source>
</evidence>
<evidence type="ECO:0000256" key="6">
    <source>
        <dbReference type="ARBA" id="ARBA00022827"/>
    </source>
</evidence>
<keyword evidence="4 11" id="KW-0285">Flavoprotein</keyword>
<dbReference type="Gene3D" id="1.10.10.60">
    <property type="entry name" value="Homeodomain-like"/>
    <property type="match status" value="1"/>
</dbReference>
<dbReference type="InterPro" id="IPR007867">
    <property type="entry name" value="GMC_OxRtase_C"/>
</dbReference>
<dbReference type="PROSITE" id="PS00623">
    <property type="entry name" value="GMC_OXRED_1"/>
    <property type="match status" value="1"/>
</dbReference>
<dbReference type="SUPFAM" id="SSF54373">
    <property type="entry name" value="FAD-linked reductases, C-terminal domain"/>
    <property type="match status" value="1"/>
</dbReference>
<evidence type="ECO:0000256" key="11">
    <source>
        <dbReference type="RuleBase" id="RU003968"/>
    </source>
</evidence>
<keyword evidence="5" id="KW-0732">Signal</keyword>
<dbReference type="Pfam" id="PF05199">
    <property type="entry name" value="GMC_oxred_C"/>
    <property type="match status" value="1"/>
</dbReference>
<dbReference type="InterPro" id="IPR000172">
    <property type="entry name" value="GMC_OxRdtase_N"/>
</dbReference>
<dbReference type="InterPro" id="IPR006447">
    <property type="entry name" value="Myb_dom_plants"/>
</dbReference>
<dbReference type="Pfam" id="PF00249">
    <property type="entry name" value="Myb_DNA-binding"/>
    <property type="match status" value="1"/>
</dbReference>
<keyword evidence="9" id="KW-0804">Transcription</keyword>
<dbReference type="PANTHER" id="PTHR45968:SF19">
    <property type="entry name" value="GLUCOSE-METHANOL-CHOLINE (GMC) OXIDOREDUCTASE FAMILY PROTEIN"/>
    <property type="match status" value="1"/>
</dbReference>
<dbReference type="OrthoDB" id="269227at2759"/>
<dbReference type="AlphaFoldDB" id="A0A5N6R189"/>
<feature type="domain" description="HTH myb-type" evidence="13">
    <location>
        <begin position="12"/>
        <end position="72"/>
    </location>
</feature>
<proteinExistence type="inferred from homology"/>
<dbReference type="NCBIfam" id="TIGR01557">
    <property type="entry name" value="myb_SHAQKYF"/>
    <property type="match status" value="1"/>
</dbReference>
<comment type="similarity">
    <text evidence="3">Belongs to the MYB-CC family.</text>
</comment>
<reference evidence="14 15" key="1">
    <citation type="submission" date="2019-06" db="EMBL/GenBank/DDBJ databases">
        <title>A chromosomal-level reference genome of Carpinus fangiana (Coryloideae, Betulaceae).</title>
        <authorList>
            <person name="Yang X."/>
            <person name="Wang Z."/>
            <person name="Zhang L."/>
            <person name="Hao G."/>
            <person name="Liu J."/>
            <person name="Yang Y."/>
        </authorList>
    </citation>
    <scope>NUCLEOTIDE SEQUENCE [LARGE SCALE GENOMIC DNA]</scope>
    <source>
        <strain evidence="14">Cfa_2016G</strain>
        <tissue evidence="14">Leaf</tissue>
    </source>
</reference>
<name>A0A5N6R189_9ROSI</name>
<comment type="cofactor">
    <cofactor evidence="1">
        <name>FAD</name>
        <dbReference type="ChEBI" id="CHEBI:57692"/>
    </cofactor>
</comment>
<dbReference type="Pfam" id="PF00732">
    <property type="entry name" value="GMC_oxred_N"/>
    <property type="match status" value="2"/>
</dbReference>
<dbReference type="SUPFAM" id="SSF51905">
    <property type="entry name" value="FAD/NAD(P)-binding domain"/>
    <property type="match status" value="1"/>
</dbReference>
<comment type="similarity">
    <text evidence="11">Belongs to the GMC oxidoreductase family.</text>
</comment>
<dbReference type="Gene3D" id="3.30.410.40">
    <property type="match status" value="1"/>
</dbReference>
<evidence type="ECO:0000259" key="13">
    <source>
        <dbReference type="PROSITE" id="PS51294"/>
    </source>
</evidence>
<evidence type="ECO:0000256" key="5">
    <source>
        <dbReference type="ARBA" id="ARBA00022729"/>
    </source>
</evidence>
<evidence type="ECO:0000256" key="12">
    <source>
        <dbReference type="SAM" id="MobiDB-lite"/>
    </source>
</evidence>
<protein>
    <recommendedName>
        <fullName evidence="13">HTH myb-type domain-containing protein</fullName>
    </recommendedName>
</protein>
<evidence type="ECO:0000256" key="3">
    <source>
        <dbReference type="ARBA" id="ARBA00006783"/>
    </source>
</evidence>
<dbReference type="Pfam" id="PF14379">
    <property type="entry name" value="Myb_CC_LHEQLE"/>
    <property type="match status" value="1"/>
</dbReference>
<dbReference type="GO" id="GO:0016614">
    <property type="term" value="F:oxidoreductase activity, acting on CH-OH group of donors"/>
    <property type="evidence" value="ECO:0007669"/>
    <property type="project" value="InterPro"/>
</dbReference>
<feature type="compositionally biased region" description="Polar residues" evidence="12">
    <location>
        <begin position="269"/>
        <end position="278"/>
    </location>
</feature>
<evidence type="ECO:0000256" key="10">
    <source>
        <dbReference type="ARBA" id="ARBA00023242"/>
    </source>
</evidence>
<evidence type="ECO:0000256" key="4">
    <source>
        <dbReference type="ARBA" id="ARBA00022630"/>
    </source>
</evidence>
<dbReference type="Gene3D" id="3.50.50.60">
    <property type="entry name" value="FAD/NAD(P)-binding domain"/>
    <property type="match status" value="1"/>
</dbReference>
<keyword evidence="7" id="KW-0805">Transcription regulation</keyword>
<dbReference type="PROSITE" id="PS00624">
    <property type="entry name" value="GMC_OXRED_2"/>
    <property type="match status" value="1"/>
</dbReference>
<dbReference type="InterPro" id="IPR051871">
    <property type="entry name" value="GMC_Oxidoreductase-Related"/>
</dbReference>
<dbReference type="PROSITE" id="PS51294">
    <property type="entry name" value="HTH_MYB"/>
    <property type="match status" value="1"/>
</dbReference>
<feature type="compositionally biased region" description="Basic and acidic residues" evidence="12">
    <location>
        <begin position="259"/>
        <end position="268"/>
    </location>
</feature>